<keyword evidence="4" id="KW-0472">Membrane</keyword>
<evidence type="ECO:0000256" key="7">
    <source>
        <dbReference type="SAM" id="SignalP"/>
    </source>
</evidence>
<protein>
    <recommendedName>
        <fullName evidence="10">TolC family protein</fullName>
    </recommendedName>
</protein>
<evidence type="ECO:0000256" key="6">
    <source>
        <dbReference type="SAM" id="Coils"/>
    </source>
</evidence>
<proteinExistence type="predicted"/>
<keyword evidence="6" id="KW-0175">Coiled coil</keyword>
<evidence type="ECO:0000256" key="2">
    <source>
        <dbReference type="ARBA" id="ARBA00022452"/>
    </source>
</evidence>
<evidence type="ECO:0000256" key="1">
    <source>
        <dbReference type="ARBA" id="ARBA00004442"/>
    </source>
</evidence>
<evidence type="ECO:0000313" key="8">
    <source>
        <dbReference type="EMBL" id="AOV95782.1"/>
    </source>
</evidence>
<feature type="coiled-coil region" evidence="6">
    <location>
        <begin position="135"/>
        <end position="197"/>
    </location>
</feature>
<gene>
    <name evidence="8" type="ORF">A9798_01685</name>
</gene>
<name>A0ABM6EG14_9GAMM</name>
<sequence length="404" mass="45816">MKVNALVVFFCAWSSMAAANQSEDKYSSFVNNMYQESDIIKSKALELESELLRAQQTNLYFLPKVAAESKYKTDDAKGAVFDHKITANSLIYSTSIIERFKEKDSKIRAAEISLSREKESLYKSIVENLIGIKYYSNLNLQAAKLEQTATDLYNQIEARYSSGVAKTSDVEQARLLVQKIKTESESISKEIELLKANIELSTGVNFPADVELPDNILSKINAHSANEKDIYNNLDYQILSEQADAAKFNAKQQDSFLQVSLVAEEKYDDNERVAKDSYAGVQLSMNIFDFDKKIASGVGMLSYKALKSKMDFKYKELLARMKSVQLTLKSTAKEIAGLEAQRNTTEMILASQRREYNISQSSYYEMLNTQFDYFALQRRISEMKISYAINKVSLLQVSGELLRL</sequence>
<accession>A0ABM6EG14</accession>
<evidence type="ECO:0000256" key="3">
    <source>
        <dbReference type="ARBA" id="ARBA00022692"/>
    </source>
</evidence>
<dbReference type="EMBL" id="CP016043">
    <property type="protein sequence ID" value="AOV95782.1"/>
    <property type="molecule type" value="Genomic_DNA"/>
</dbReference>
<evidence type="ECO:0008006" key="10">
    <source>
        <dbReference type="Google" id="ProtNLM"/>
    </source>
</evidence>
<dbReference type="Proteomes" id="UP000175893">
    <property type="component" value="Chromosome"/>
</dbReference>
<keyword evidence="5" id="KW-0998">Cell outer membrane</keyword>
<organism evidence="8 9">
    <name type="scientific">Edwardsiella hoshinae</name>
    <dbReference type="NCBI Taxonomy" id="93378"/>
    <lineage>
        <taxon>Bacteria</taxon>
        <taxon>Pseudomonadati</taxon>
        <taxon>Pseudomonadota</taxon>
        <taxon>Gammaproteobacteria</taxon>
        <taxon>Enterobacterales</taxon>
        <taxon>Hafniaceae</taxon>
        <taxon>Edwardsiella</taxon>
    </lineage>
</organism>
<feature type="chain" id="PRO_5045040246" description="TolC family protein" evidence="7">
    <location>
        <begin position="20"/>
        <end position="404"/>
    </location>
</feature>
<dbReference type="RefSeq" id="WP_070244457.1">
    <property type="nucleotide sequence ID" value="NZ_CP016043.1"/>
</dbReference>
<dbReference type="InterPro" id="IPR051906">
    <property type="entry name" value="TolC-like"/>
</dbReference>
<reference evidence="8 9" key="1">
    <citation type="submission" date="2016-06" db="EMBL/GenBank/DDBJ databases">
        <title>Complete genome sequence of Edwardsiella hoshinae ATCC 35051.</title>
        <authorList>
            <person name="Reichley S.R."/>
            <person name="Waldbieser G.C."/>
            <person name="Lawrence M.L."/>
            <person name="Griffin M.J."/>
        </authorList>
    </citation>
    <scope>NUCLEOTIDE SEQUENCE [LARGE SCALE GENOMIC DNA]</scope>
    <source>
        <strain evidence="8 9">ATCC 35051</strain>
    </source>
</reference>
<dbReference type="SUPFAM" id="SSF56954">
    <property type="entry name" value="Outer membrane efflux proteins (OEP)"/>
    <property type="match status" value="1"/>
</dbReference>
<keyword evidence="7" id="KW-0732">Signal</keyword>
<keyword evidence="2" id="KW-1134">Transmembrane beta strand</keyword>
<feature type="signal peptide" evidence="7">
    <location>
        <begin position="1"/>
        <end position="19"/>
    </location>
</feature>
<evidence type="ECO:0000256" key="5">
    <source>
        <dbReference type="ARBA" id="ARBA00023237"/>
    </source>
</evidence>
<comment type="subcellular location">
    <subcellularLocation>
        <location evidence="1">Cell outer membrane</location>
    </subcellularLocation>
</comment>
<evidence type="ECO:0000313" key="9">
    <source>
        <dbReference type="Proteomes" id="UP000175893"/>
    </source>
</evidence>
<keyword evidence="3" id="KW-0812">Transmembrane</keyword>
<dbReference type="PANTHER" id="PTHR30026">
    <property type="entry name" value="OUTER MEMBRANE PROTEIN TOLC"/>
    <property type="match status" value="1"/>
</dbReference>
<evidence type="ECO:0000256" key="4">
    <source>
        <dbReference type="ARBA" id="ARBA00023136"/>
    </source>
</evidence>
<dbReference type="PANTHER" id="PTHR30026:SF20">
    <property type="entry name" value="OUTER MEMBRANE PROTEIN TOLC"/>
    <property type="match status" value="1"/>
</dbReference>
<dbReference type="Gene3D" id="1.20.1600.10">
    <property type="entry name" value="Outer membrane efflux proteins (OEP)"/>
    <property type="match status" value="1"/>
</dbReference>
<keyword evidence="9" id="KW-1185">Reference proteome</keyword>